<keyword evidence="10" id="KW-1185">Reference proteome</keyword>
<dbReference type="CDD" id="cd00796">
    <property type="entry name" value="INT_Rci_Hp1_C"/>
    <property type="match status" value="1"/>
</dbReference>
<dbReference type="Gene3D" id="3.30.160.390">
    <property type="entry name" value="Integrase, DNA-binding domain"/>
    <property type="match status" value="1"/>
</dbReference>
<evidence type="ECO:0000259" key="7">
    <source>
        <dbReference type="PROSITE" id="PS51898"/>
    </source>
</evidence>
<dbReference type="EMBL" id="CP001751">
    <property type="protein sequence ID" value="ADE39241.1"/>
    <property type="molecule type" value="Genomic_DNA"/>
</dbReference>
<comment type="similarity">
    <text evidence="1">Belongs to the 'phage' integrase family.</text>
</comment>
<dbReference type="PANTHER" id="PTHR30629">
    <property type="entry name" value="PROPHAGE INTEGRASE"/>
    <property type="match status" value="1"/>
</dbReference>
<dbReference type="InterPro" id="IPR044068">
    <property type="entry name" value="CB"/>
</dbReference>
<evidence type="ECO:0000256" key="2">
    <source>
        <dbReference type="ARBA" id="ARBA00022908"/>
    </source>
</evidence>
<feature type="region of interest" description="Disordered" evidence="6">
    <location>
        <begin position="392"/>
        <end position="412"/>
    </location>
</feature>
<organism evidence="9 10">
    <name type="scientific">Puniceispirillum marinum (strain IMCC1322)</name>
    <dbReference type="NCBI Taxonomy" id="488538"/>
    <lineage>
        <taxon>Bacteria</taxon>
        <taxon>Pseudomonadati</taxon>
        <taxon>Pseudomonadota</taxon>
        <taxon>Alphaproteobacteria</taxon>
        <taxon>Candidatus Puniceispirillales</taxon>
        <taxon>Candidatus Puniceispirillaceae</taxon>
        <taxon>Candidatus Puniceispirillum</taxon>
    </lineage>
</organism>
<reference evidence="9 10" key="1">
    <citation type="journal article" date="2010" name="J. Bacteriol.">
        <title>Complete genome sequence of "Candidatus Puniceispirillum marinum" IMCC1322, a representative of the SAR116 clade in the Alphaproteobacteria.</title>
        <authorList>
            <person name="Oh H.M."/>
            <person name="Kwon K.K."/>
            <person name="Kang I."/>
            <person name="Kang S.G."/>
            <person name="Lee J.H."/>
            <person name="Kim S.J."/>
            <person name="Cho J.C."/>
        </authorList>
    </citation>
    <scope>NUCLEOTIDE SEQUENCE [LARGE SCALE GENOMIC DNA]</scope>
    <source>
        <strain evidence="9 10">IMCC1322</strain>
    </source>
</reference>
<dbReference type="KEGG" id="apb:SAR116_0998"/>
<dbReference type="eggNOG" id="COG0582">
    <property type="taxonomic scope" value="Bacteria"/>
</dbReference>
<dbReference type="InterPro" id="IPR013762">
    <property type="entry name" value="Integrase-like_cat_sf"/>
</dbReference>
<dbReference type="Pfam" id="PF00589">
    <property type="entry name" value="Phage_integrase"/>
    <property type="match status" value="1"/>
</dbReference>
<dbReference type="PROSITE" id="PS51898">
    <property type="entry name" value="TYR_RECOMBINASE"/>
    <property type="match status" value="1"/>
</dbReference>
<evidence type="ECO:0000259" key="8">
    <source>
        <dbReference type="PROSITE" id="PS51900"/>
    </source>
</evidence>
<proteinExistence type="inferred from homology"/>
<dbReference type="GO" id="GO:0003677">
    <property type="term" value="F:DNA binding"/>
    <property type="evidence" value="ECO:0007669"/>
    <property type="project" value="UniProtKB-UniRule"/>
</dbReference>
<dbReference type="InterPro" id="IPR041657">
    <property type="entry name" value="HTH_17"/>
</dbReference>
<evidence type="ECO:0000256" key="5">
    <source>
        <dbReference type="PROSITE-ProRule" id="PRU01248"/>
    </source>
</evidence>
<evidence type="ECO:0000313" key="10">
    <source>
        <dbReference type="Proteomes" id="UP000007460"/>
    </source>
</evidence>
<dbReference type="InterPro" id="IPR004107">
    <property type="entry name" value="Integrase_SAM-like_N"/>
</dbReference>
<feature type="compositionally biased region" description="Polar residues" evidence="6">
    <location>
        <begin position="392"/>
        <end position="408"/>
    </location>
</feature>
<dbReference type="InterPro" id="IPR038488">
    <property type="entry name" value="Integrase_DNA-bd_sf"/>
</dbReference>
<dbReference type="Gene3D" id="1.10.443.10">
    <property type="entry name" value="Intergrase catalytic core"/>
    <property type="match status" value="1"/>
</dbReference>
<dbReference type="Pfam" id="PF12728">
    <property type="entry name" value="HTH_17"/>
    <property type="match status" value="1"/>
</dbReference>
<evidence type="ECO:0000256" key="1">
    <source>
        <dbReference type="ARBA" id="ARBA00008857"/>
    </source>
</evidence>
<dbReference type="InterPro" id="IPR002104">
    <property type="entry name" value="Integrase_catalytic"/>
</dbReference>
<accession>D5BSJ4</accession>
<dbReference type="Pfam" id="PF13356">
    <property type="entry name" value="Arm-DNA-bind_3"/>
    <property type="match status" value="1"/>
</dbReference>
<feature type="domain" description="Tyr recombinase" evidence="7">
    <location>
        <begin position="197"/>
        <end position="377"/>
    </location>
</feature>
<dbReference type="InterPro" id="IPR011010">
    <property type="entry name" value="DNA_brk_join_enz"/>
</dbReference>
<gene>
    <name evidence="9" type="ordered locus">SAR116_0998</name>
</gene>
<sequence>MPKLTKTVIEKATAKDKPYFLFDDQLAGFCARITPGGKKTYYVQYMVYKKIKRVAIGAHGIFTTERARNQATIMLGEIKAGADPQKEKSTKRKELFVRDLAERYMEEHVIPHCKPSTAKGYRRYLDKHLIPFFGDMKIKDVQRSDVAEFHHSLRRTPYEANHGLEIISKMFNLAEMWGLRDDHTNPRRHIKKYPSKARERYLSEEEVKRLSAVLDEIKQYPDENLAAVYCIQLLLLTGCRLGEIRSLKWDYVDRKMQVLKLPDSKTGAKYVYVGNTVMNLLDEVHAHPARPVDNPYVIWGLIEGSHLDNVQKPWRRFRKMAGIEDVRIHDLRHSFASFAVSKGMSLAVIGRLLGHTQVQTTARYAHLMAAPMTEAASSVTDVLGDLMNINTKPMSSQKPERQAGNTIPGTKVTAPTYLTSNQAAKYLNVAPRLMENWRWRKVGPKFVKVGNRVRYDMVDLKSFISSSAPC</sequence>
<dbReference type="PROSITE" id="PS51900">
    <property type="entry name" value="CB"/>
    <property type="match status" value="1"/>
</dbReference>
<keyword evidence="3 5" id="KW-0238">DNA-binding</keyword>
<name>D5BSJ4_PUNMI</name>
<evidence type="ECO:0008006" key="11">
    <source>
        <dbReference type="Google" id="ProtNLM"/>
    </source>
</evidence>
<dbReference type="OrthoDB" id="7615137at2"/>
<dbReference type="GO" id="GO:0015074">
    <property type="term" value="P:DNA integration"/>
    <property type="evidence" value="ECO:0007669"/>
    <property type="project" value="UniProtKB-KW"/>
</dbReference>
<evidence type="ECO:0000256" key="6">
    <source>
        <dbReference type="SAM" id="MobiDB-lite"/>
    </source>
</evidence>
<dbReference type="HOGENOM" id="CLU_027562_17_7_5"/>
<feature type="domain" description="Core-binding (CB)" evidence="8">
    <location>
        <begin position="95"/>
        <end position="175"/>
    </location>
</feature>
<evidence type="ECO:0000256" key="4">
    <source>
        <dbReference type="ARBA" id="ARBA00023172"/>
    </source>
</evidence>
<dbReference type="GO" id="GO:0006310">
    <property type="term" value="P:DNA recombination"/>
    <property type="evidence" value="ECO:0007669"/>
    <property type="project" value="UniProtKB-KW"/>
</dbReference>
<dbReference type="InterPro" id="IPR050808">
    <property type="entry name" value="Phage_Integrase"/>
</dbReference>
<dbReference type="Gene3D" id="1.10.150.130">
    <property type="match status" value="1"/>
</dbReference>
<dbReference type="SUPFAM" id="SSF56349">
    <property type="entry name" value="DNA breaking-rejoining enzymes"/>
    <property type="match status" value="1"/>
</dbReference>
<dbReference type="InterPro" id="IPR025166">
    <property type="entry name" value="Integrase_DNA_bind_dom"/>
</dbReference>
<keyword evidence="2" id="KW-0229">DNA integration</keyword>
<protein>
    <recommendedName>
        <fullName evidence="11">Integrase</fullName>
    </recommendedName>
</protein>
<evidence type="ECO:0000256" key="3">
    <source>
        <dbReference type="ARBA" id="ARBA00023125"/>
    </source>
</evidence>
<dbReference type="Pfam" id="PF14659">
    <property type="entry name" value="Phage_int_SAM_3"/>
    <property type="match status" value="1"/>
</dbReference>
<dbReference type="RefSeq" id="WP_013045870.1">
    <property type="nucleotide sequence ID" value="NC_014010.1"/>
</dbReference>
<keyword evidence="4" id="KW-0233">DNA recombination</keyword>
<evidence type="ECO:0000313" key="9">
    <source>
        <dbReference type="EMBL" id="ADE39241.1"/>
    </source>
</evidence>
<dbReference type="Proteomes" id="UP000007460">
    <property type="component" value="Chromosome"/>
</dbReference>
<dbReference type="InterPro" id="IPR010998">
    <property type="entry name" value="Integrase_recombinase_N"/>
</dbReference>
<dbReference type="PANTHER" id="PTHR30629:SF2">
    <property type="entry name" value="PROPHAGE INTEGRASE INTS-RELATED"/>
    <property type="match status" value="1"/>
</dbReference>
<dbReference type="AlphaFoldDB" id="D5BSJ4"/>